<dbReference type="InterPro" id="IPR036397">
    <property type="entry name" value="RNaseH_sf"/>
</dbReference>
<reference evidence="3 4" key="1">
    <citation type="submission" date="2024-11" db="EMBL/GenBank/DDBJ databases">
        <title>A near-complete genome assembly of Cinchona calisaya.</title>
        <authorList>
            <person name="Lian D.C."/>
            <person name="Zhao X.W."/>
            <person name="Wei L."/>
        </authorList>
    </citation>
    <scope>NUCLEOTIDE SEQUENCE [LARGE SCALE GENOMIC DNA]</scope>
    <source>
        <tissue evidence="3">Nenye</tissue>
    </source>
</reference>
<feature type="transmembrane region" description="Helical" evidence="1">
    <location>
        <begin position="215"/>
        <end position="237"/>
    </location>
</feature>
<organism evidence="3 4">
    <name type="scientific">Cinchona calisaya</name>
    <dbReference type="NCBI Taxonomy" id="153742"/>
    <lineage>
        <taxon>Eukaryota</taxon>
        <taxon>Viridiplantae</taxon>
        <taxon>Streptophyta</taxon>
        <taxon>Embryophyta</taxon>
        <taxon>Tracheophyta</taxon>
        <taxon>Spermatophyta</taxon>
        <taxon>Magnoliopsida</taxon>
        <taxon>eudicotyledons</taxon>
        <taxon>Gunneridae</taxon>
        <taxon>Pentapetalae</taxon>
        <taxon>asterids</taxon>
        <taxon>lamiids</taxon>
        <taxon>Gentianales</taxon>
        <taxon>Rubiaceae</taxon>
        <taxon>Cinchonoideae</taxon>
        <taxon>Cinchoneae</taxon>
        <taxon>Cinchona</taxon>
    </lineage>
</organism>
<dbReference type="Gene3D" id="3.30.420.10">
    <property type="entry name" value="Ribonuclease H-like superfamily/Ribonuclease H"/>
    <property type="match status" value="1"/>
</dbReference>
<dbReference type="InterPro" id="IPR044730">
    <property type="entry name" value="RNase_H-like_dom_plant"/>
</dbReference>
<evidence type="ECO:0000313" key="4">
    <source>
        <dbReference type="Proteomes" id="UP001630127"/>
    </source>
</evidence>
<keyword evidence="4" id="KW-1185">Reference proteome</keyword>
<accession>A0ABD3B4J5</accession>
<feature type="domain" description="RNase H type-1" evidence="2">
    <location>
        <begin position="98"/>
        <end position="219"/>
    </location>
</feature>
<evidence type="ECO:0000313" key="3">
    <source>
        <dbReference type="EMBL" id="KAL3538472.1"/>
    </source>
</evidence>
<dbReference type="PANTHER" id="PTHR47074">
    <property type="entry name" value="BNAC02G40300D PROTEIN"/>
    <property type="match status" value="1"/>
</dbReference>
<dbReference type="PANTHER" id="PTHR47074:SF48">
    <property type="entry name" value="POLYNUCLEOTIDYL TRANSFERASE, RIBONUCLEASE H-LIKE SUPERFAMILY PROTEIN"/>
    <property type="match status" value="1"/>
</dbReference>
<dbReference type="Pfam" id="PF13456">
    <property type="entry name" value="RVT_3"/>
    <property type="match status" value="1"/>
</dbReference>
<keyword evidence="1" id="KW-0472">Membrane</keyword>
<dbReference type="AlphaFoldDB" id="A0ABD3B4J5"/>
<comment type="caution">
    <text evidence="3">The sequence shown here is derived from an EMBL/GenBank/DDBJ whole genome shotgun (WGS) entry which is preliminary data.</text>
</comment>
<evidence type="ECO:0000256" key="1">
    <source>
        <dbReference type="SAM" id="Phobius"/>
    </source>
</evidence>
<dbReference type="SUPFAM" id="SSF53098">
    <property type="entry name" value="Ribonuclease H-like"/>
    <property type="match status" value="1"/>
</dbReference>
<dbReference type="InterPro" id="IPR012337">
    <property type="entry name" value="RNaseH-like_sf"/>
</dbReference>
<gene>
    <name evidence="3" type="ORF">ACH5RR_001838</name>
</gene>
<proteinExistence type="predicted"/>
<evidence type="ECO:0000259" key="2">
    <source>
        <dbReference type="Pfam" id="PF13456"/>
    </source>
</evidence>
<protein>
    <recommendedName>
        <fullName evidence="2">RNase H type-1 domain-containing protein</fullName>
    </recommendedName>
</protein>
<dbReference type="InterPro" id="IPR002156">
    <property type="entry name" value="RNaseH_domain"/>
</dbReference>
<dbReference type="Proteomes" id="UP001630127">
    <property type="component" value="Unassembled WGS sequence"/>
</dbReference>
<keyword evidence="1" id="KW-1133">Transmembrane helix</keyword>
<dbReference type="EMBL" id="JBJUIK010000001">
    <property type="protein sequence ID" value="KAL3538472.1"/>
    <property type="molecule type" value="Genomic_DNA"/>
</dbReference>
<dbReference type="InterPro" id="IPR052929">
    <property type="entry name" value="RNase_H-like_EbsB-rel"/>
</dbReference>
<sequence length="244" mass="27809">MWKMKVKARIRGGNLLGKNVNIEPEASTYKRKVEHLNEEENQSQVDGMPKRNKILQSVTREDSPELEYKENFDVTGTLAIQNNNMNRSTASHDIVVLNTDAATDNGKEKAGLGIVPRNVRGNMLATWAVNCHVCDDVVELEGLTIRLATQKAIEEEWRNVLILSDSKKIVATINSNTKIFCLLGVILDDIQTLQTSLDDYNFAFVRREKNKISYVLAKFTINLCYSVIWKFSFPVWLERLAQEF</sequence>
<keyword evidence="1" id="KW-0812">Transmembrane</keyword>
<name>A0ABD3B4J5_9GENT</name>
<dbReference type="CDD" id="cd06222">
    <property type="entry name" value="RNase_H_like"/>
    <property type="match status" value="1"/>
</dbReference>